<dbReference type="InterPro" id="IPR001091">
    <property type="entry name" value="RM_Methyltransferase"/>
</dbReference>
<dbReference type="PRINTS" id="PR00508">
    <property type="entry name" value="S21N4MTFRASE"/>
</dbReference>
<reference evidence="5" key="1">
    <citation type="journal article" date="2015" name="Nature">
        <title>Complex archaea that bridge the gap between prokaryotes and eukaryotes.</title>
        <authorList>
            <person name="Spang A."/>
            <person name="Saw J.H."/>
            <person name="Jorgensen S.L."/>
            <person name="Zaremba-Niedzwiedzka K."/>
            <person name="Martijn J."/>
            <person name="Lind A.E."/>
            <person name="van Eijk R."/>
            <person name="Schleper C."/>
            <person name="Guy L."/>
            <person name="Ettema T.J."/>
        </authorList>
    </citation>
    <scope>NUCLEOTIDE SEQUENCE</scope>
</reference>
<dbReference type="PROSITE" id="PS00092">
    <property type="entry name" value="N6_MTASE"/>
    <property type="match status" value="1"/>
</dbReference>
<dbReference type="SUPFAM" id="SSF53335">
    <property type="entry name" value="S-adenosyl-L-methionine-dependent methyltransferases"/>
    <property type="match status" value="1"/>
</dbReference>
<dbReference type="Gene3D" id="3.40.50.150">
    <property type="entry name" value="Vaccinia Virus protein VP39"/>
    <property type="match status" value="1"/>
</dbReference>
<dbReference type="CDD" id="cd02440">
    <property type="entry name" value="AdoMet_MTases"/>
    <property type="match status" value="1"/>
</dbReference>
<dbReference type="InterPro" id="IPR002941">
    <property type="entry name" value="DNA_methylase_N4/N6"/>
</dbReference>
<protein>
    <recommendedName>
        <fullName evidence="4">DNA methylase N-4/N-6 domain-containing protein</fullName>
    </recommendedName>
</protein>
<dbReference type="PANTHER" id="PTHR13370">
    <property type="entry name" value="RNA METHYLASE-RELATED"/>
    <property type="match status" value="1"/>
</dbReference>
<dbReference type="GO" id="GO:0003677">
    <property type="term" value="F:DNA binding"/>
    <property type="evidence" value="ECO:0007669"/>
    <property type="project" value="InterPro"/>
</dbReference>
<keyword evidence="3" id="KW-0808">Transferase</keyword>
<comment type="caution">
    <text evidence="5">The sequence shown here is derived from an EMBL/GenBank/DDBJ whole genome shotgun (WGS) entry which is preliminary data.</text>
</comment>
<proteinExistence type="inferred from homology"/>
<name>A0A0F9R0Q8_9ZZZZ</name>
<evidence type="ECO:0000259" key="4">
    <source>
        <dbReference type="Pfam" id="PF01555"/>
    </source>
</evidence>
<dbReference type="InterPro" id="IPR002052">
    <property type="entry name" value="DNA_methylase_N6_adenine_CS"/>
</dbReference>
<sequence length="208" mass="24140">MKKMIHKIGECTLYLGDSLEIMNDFPDNSIDMVFTDPPYGKDFISLYVDTAKQCKRLLKDKGIAVFYASDYWFVETFNKMCKYLDYFYLFHLELPGQNALIFPRNITIGCKTLIVFSKGKTKSINRINNFIRSPQRDIGKVHKWQQSLYPAEYLIKGFSNENDVVLDPFLGSGTTGVACQNTNRKFIGIEIDEEFFRDAIERVENNLF</sequence>
<dbReference type="AlphaFoldDB" id="A0A0F9R0Q8"/>
<evidence type="ECO:0000256" key="2">
    <source>
        <dbReference type="ARBA" id="ARBA00022603"/>
    </source>
</evidence>
<evidence type="ECO:0000256" key="3">
    <source>
        <dbReference type="ARBA" id="ARBA00022679"/>
    </source>
</evidence>
<organism evidence="5">
    <name type="scientific">marine sediment metagenome</name>
    <dbReference type="NCBI Taxonomy" id="412755"/>
    <lineage>
        <taxon>unclassified sequences</taxon>
        <taxon>metagenomes</taxon>
        <taxon>ecological metagenomes</taxon>
    </lineage>
</organism>
<evidence type="ECO:0000313" key="5">
    <source>
        <dbReference type="EMBL" id="KKN18896.1"/>
    </source>
</evidence>
<dbReference type="GO" id="GO:0032259">
    <property type="term" value="P:methylation"/>
    <property type="evidence" value="ECO:0007669"/>
    <property type="project" value="UniProtKB-KW"/>
</dbReference>
<accession>A0A0F9R0Q8</accession>
<comment type="similarity">
    <text evidence="1">Belongs to the N(4)/N(6)-methyltransferase family.</text>
</comment>
<feature type="domain" description="DNA methylase N-4/N-6" evidence="4">
    <location>
        <begin position="30"/>
        <end position="200"/>
    </location>
</feature>
<dbReference type="PANTHER" id="PTHR13370:SF3">
    <property type="entry name" value="TRNA (GUANINE(10)-N2)-METHYLTRANSFERASE HOMOLOG"/>
    <property type="match status" value="1"/>
</dbReference>
<dbReference type="GO" id="GO:0005737">
    <property type="term" value="C:cytoplasm"/>
    <property type="evidence" value="ECO:0007669"/>
    <property type="project" value="TreeGrafter"/>
</dbReference>
<dbReference type="GO" id="GO:0008170">
    <property type="term" value="F:N-methyltransferase activity"/>
    <property type="evidence" value="ECO:0007669"/>
    <property type="project" value="InterPro"/>
</dbReference>
<keyword evidence="2" id="KW-0489">Methyltransferase</keyword>
<dbReference type="EMBL" id="LAZR01003385">
    <property type="protein sequence ID" value="KKN18896.1"/>
    <property type="molecule type" value="Genomic_DNA"/>
</dbReference>
<gene>
    <name evidence="5" type="ORF">LCGC14_0951160</name>
</gene>
<evidence type="ECO:0000256" key="1">
    <source>
        <dbReference type="ARBA" id="ARBA00006594"/>
    </source>
</evidence>
<dbReference type="InterPro" id="IPR029063">
    <property type="entry name" value="SAM-dependent_MTases_sf"/>
</dbReference>
<dbReference type="Pfam" id="PF01555">
    <property type="entry name" value="N6_N4_Mtase"/>
    <property type="match status" value="1"/>
</dbReference>